<proteinExistence type="predicted"/>
<feature type="transmembrane region" description="Helical" evidence="1">
    <location>
        <begin position="265"/>
        <end position="286"/>
    </location>
</feature>
<feature type="transmembrane region" description="Helical" evidence="1">
    <location>
        <begin position="107"/>
        <end position="132"/>
    </location>
</feature>
<evidence type="ECO:0000313" key="4">
    <source>
        <dbReference type="Proteomes" id="UP000198508"/>
    </source>
</evidence>
<dbReference type="Pfam" id="PF01970">
    <property type="entry name" value="TctA"/>
    <property type="match status" value="1"/>
</dbReference>
<reference evidence="4" key="1">
    <citation type="submission" date="2016-10" db="EMBL/GenBank/DDBJ databases">
        <authorList>
            <person name="Varghese N."/>
            <person name="Submissions S."/>
        </authorList>
    </citation>
    <scope>NUCLEOTIDE SEQUENCE [LARGE SCALE GENOMIC DNA]</scope>
    <source>
        <strain evidence="4">NLAE-zl-G277</strain>
    </source>
</reference>
<evidence type="ECO:0000259" key="2">
    <source>
        <dbReference type="Pfam" id="PF01970"/>
    </source>
</evidence>
<feature type="transmembrane region" description="Helical" evidence="1">
    <location>
        <begin position="167"/>
        <end position="185"/>
    </location>
</feature>
<dbReference type="GeneID" id="93278078"/>
<keyword evidence="1" id="KW-1133">Transmembrane helix</keyword>
<accession>A0A1I0FCV9</accession>
<feature type="transmembrane region" description="Helical" evidence="1">
    <location>
        <begin position="197"/>
        <end position="217"/>
    </location>
</feature>
<organism evidence="3 4">
    <name type="scientific">Enterocloster lavalensis</name>
    <dbReference type="NCBI Taxonomy" id="460384"/>
    <lineage>
        <taxon>Bacteria</taxon>
        <taxon>Bacillati</taxon>
        <taxon>Bacillota</taxon>
        <taxon>Clostridia</taxon>
        <taxon>Lachnospirales</taxon>
        <taxon>Lachnospiraceae</taxon>
        <taxon>Enterocloster</taxon>
    </lineage>
</organism>
<feature type="transmembrane region" description="Helical" evidence="1">
    <location>
        <begin position="397"/>
        <end position="429"/>
    </location>
</feature>
<feature type="transmembrane region" description="Helical" evidence="1">
    <location>
        <begin position="12"/>
        <end position="31"/>
    </location>
</feature>
<dbReference type="STRING" id="460384.SAMN05216313_10879"/>
<dbReference type="RefSeq" id="WP_092362834.1">
    <property type="nucleotide sequence ID" value="NZ_CAKXUV010000008.1"/>
</dbReference>
<evidence type="ECO:0000256" key="1">
    <source>
        <dbReference type="SAM" id="Phobius"/>
    </source>
</evidence>
<feature type="transmembrane region" description="Helical" evidence="1">
    <location>
        <begin position="471"/>
        <end position="493"/>
    </location>
</feature>
<feature type="transmembrane region" description="Helical" evidence="1">
    <location>
        <begin position="360"/>
        <end position="385"/>
    </location>
</feature>
<dbReference type="AlphaFoldDB" id="A0A1I0FCV9"/>
<keyword evidence="1" id="KW-0812">Transmembrane</keyword>
<keyword evidence="1" id="KW-0472">Membrane</keyword>
<gene>
    <name evidence="3" type="ORF">SAMN05216313_10879</name>
</gene>
<dbReference type="EMBL" id="FOIM01000008">
    <property type="protein sequence ID" value="SET55036.1"/>
    <property type="molecule type" value="Genomic_DNA"/>
</dbReference>
<sequence length="503" mass="53345">MSGILLGLGQLFQPIALIALLAGVVIGLIVGSLPGLNDSITMAVLIPITFGMEPQVAICLLVGIYCASACGGSVPSILLKIPGTASATVTAYDGYPMSQQGRSGEALGYAISSSTFGGLTSAIVLLFLSPFLARQALKFGPPEYFMLAVLGMSTVIGMAGKNIVKNILAMAVGLIFSCVGMSPQTGLARFTFGQVSLMDGISLIPMLIGLFGITSILEMIESIRSKTAGVDFKEEVKKEYQKVKVTLPNKEMAKRLLPTWAQSSLIGNVIGIIPGAGMIMAIFMAYDQASRRHPELEFGTGVPEGIAAPEAANNAVVASSMVPLLSLGVPGNSTSSLFLGALTIQGLRTGPSLFRDTPDMAYMIILGFIVANIIMLPLCMFYCNFLATAVLRLKREILSGIVLVLCVTGAFAVSNNIFNIYIMIFFGFIGYTFNKYKIPQSPLILASILGSMMENNWTQSMVFADGSLSVFVTRPLSCALLILSIIFIGMPLVKRFKAAKKTA</sequence>
<name>A0A1I0FCV9_9FIRM</name>
<protein>
    <submittedName>
        <fullName evidence="3">Putative tricarboxylic transport membrane protein</fullName>
    </submittedName>
</protein>
<evidence type="ECO:0000313" key="3">
    <source>
        <dbReference type="EMBL" id="SET55036.1"/>
    </source>
</evidence>
<dbReference type="PANTHER" id="PTHR35342:SF5">
    <property type="entry name" value="TRICARBOXYLIC TRANSPORT PROTEIN"/>
    <property type="match status" value="1"/>
</dbReference>
<keyword evidence="4" id="KW-1185">Reference proteome</keyword>
<feature type="domain" description="DUF112" evidence="2">
    <location>
        <begin position="17"/>
        <end position="445"/>
    </location>
</feature>
<dbReference type="InterPro" id="IPR002823">
    <property type="entry name" value="DUF112_TM"/>
</dbReference>
<dbReference type="PANTHER" id="PTHR35342">
    <property type="entry name" value="TRICARBOXYLIC TRANSPORT PROTEIN"/>
    <property type="match status" value="1"/>
</dbReference>
<dbReference type="Proteomes" id="UP000198508">
    <property type="component" value="Unassembled WGS sequence"/>
</dbReference>